<dbReference type="RefSeq" id="WP_244577951.1">
    <property type="nucleotide sequence ID" value="NZ_OCPC01000006.1"/>
</dbReference>
<evidence type="ECO:0000256" key="1">
    <source>
        <dbReference type="SAM" id="MobiDB-lite"/>
    </source>
</evidence>
<organism evidence="2 3">
    <name type="scientific">Hoeflea halophila</name>
    <dbReference type="NCBI Taxonomy" id="714899"/>
    <lineage>
        <taxon>Bacteria</taxon>
        <taxon>Pseudomonadati</taxon>
        <taxon>Pseudomonadota</taxon>
        <taxon>Alphaproteobacteria</taxon>
        <taxon>Hyphomicrobiales</taxon>
        <taxon>Rhizobiaceae</taxon>
        <taxon>Hoeflea</taxon>
    </lineage>
</organism>
<reference evidence="3" key="1">
    <citation type="submission" date="2017-08" db="EMBL/GenBank/DDBJ databases">
        <authorList>
            <person name="Varghese N."/>
            <person name="Submissions S."/>
        </authorList>
    </citation>
    <scope>NUCLEOTIDE SEQUENCE [LARGE SCALE GENOMIC DNA]</scope>
    <source>
        <strain evidence="3">KCTC 23107</strain>
    </source>
</reference>
<dbReference type="EMBL" id="OCPC01000006">
    <property type="protein sequence ID" value="SOE18584.1"/>
    <property type="molecule type" value="Genomic_DNA"/>
</dbReference>
<sequence>MTNFDQTKIGETGMNSTPYLTGPQVQQRFGISEMSLWRWANDDSLQFPKPMKIRGRKFYRLDEIERWEREQMEARA</sequence>
<dbReference type="InterPro" id="IPR009061">
    <property type="entry name" value="DNA-bd_dom_put_sf"/>
</dbReference>
<proteinExistence type="predicted"/>
<dbReference type="Proteomes" id="UP000219465">
    <property type="component" value="Unassembled WGS sequence"/>
</dbReference>
<evidence type="ECO:0000313" key="3">
    <source>
        <dbReference type="Proteomes" id="UP000219465"/>
    </source>
</evidence>
<dbReference type="AlphaFoldDB" id="A0A286IGW2"/>
<keyword evidence="3" id="KW-1185">Reference proteome</keyword>
<name>A0A286IGW2_9HYPH</name>
<accession>A0A286IGW2</accession>
<feature type="region of interest" description="Disordered" evidence="1">
    <location>
        <begin position="1"/>
        <end position="21"/>
    </location>
</feature>
<dbReference type="SUPFAM" id="SSF46955">
    <property type="entry name" value="Putative DNA-binding domain"/>
    <property type="match status" value="1"/>
</dbReference>
<evidence type="ECO:0000313" key="2">
    <source>
        <dbReference type="EMBL" id="SOE18584.1"/>
    </source>
</evidence>
<protein>
    <submittedName>
        <fullName evidence="2">AlpA family transcriptional regulator</fullName>
    </submittedName>
</protein>
<gene>
    <name evidence="2" type="ORF">SAMN05877838_3513</name>
</gene>